<name>A0A316UBX3_9BASI</name>
<organism evidence="3 4">
    <name type="scientific">Pseudomicrostroma glucosiphilum</name>
    <dbReference type="NCBI Taxonomy" id="1684307"/>
    <lineage>
        <taxon>Eukaryota</taxon>
        <taxon>Fungi</taxon>
        <taxon>Dikarya</taxon>
        <taxon>Basidiomycota</taxon>
        <taxon>Ustilaginomycotina</taxon>
        <taxon>Exobasidiomycetes</taxon>
        <taxon>Microstromatales</taxon>
        <taxon>Microstromatales incertae sedis</taxon>
        <taxon>Pseudomicrostroma</taxon>
    </lineage>
</organism>
<protein>
    <submittedName>
        <fullName evidence="3">Uncharacterized protein</fullName>
    </submittedName>
</protein>
<feature type="region of interest" description="Disordered" evidence="1">
    <location>
        <begin position="212"/>
        <end position="247"/>
    </location>
</feature>
<evidence type="ECO:0000313" key="3">
    <source>
        <dbReference type="EMBL" id="PWN22368.1"/>
    </source>
</evidence>
<dbReference type="RefSeq" id="XP_025349528.1">
    <property type="nucleotide sequence ID" value="XM_025489292.1"/>
</dbReference>
<evidence type="ECO:0000313" key="4">
    <source>
        <dbReference type="Proteomes" id="UP000245942"/>
    </source>
</evidence>
<dbReference type="EMBL" id="KZ819323">
    <property type="protein sequence ID" value="PWN22368.1"/>
    <property type="molecule type" value="Genomic_DNA"/>
</dbReference>
<feature type="region of interest" description="Disordered" evidence="1">
    <location>
        <begin position="59"/>
        <end position="103"/>
    </location>
</feature>
<feature type="compositionally biased region" description="Gly residues" evidence="1">
    <location>
        <begin position="36"/>
        <end position="45"/>
    </location>
</feature>
<keyword evidence="4" id="KW-1185">Reference proteome</keyword>
<sequence length="247" mass="27107">MKVSIAFSLLPLVLAIGTTSVQSLPVGSTLSRVSGSGEGYSGDGTGLWDSQSLKRATGNEKSSIKSVLDSELNPLASHAPTKERRSDIPENLHGDGTHPLPRSAVSASNAKRFSFWEHALNVAKWDEAHRGPSEPISSPAERSVEHPAESAIANLLKRFSFSEHAKNVRIWNAAHHILDHPIDQRDTTVGTPRKRFDFWLHQANVQKWNDAHADDSNGGDRGHFNHGHGFIPIRQREEDAKVKARSS</sequence>
<proteinExistence type="predicted"/>
<accession>A0A316UBX3</accession>
<reference evidence="3 4" key="1">
    <citation type="journal article" date="2018" name="Mol. Biol. Evol.">
        <title>Broad Genomic Sampling Reveals a Smut Pathogenic Ancestry of the Fungal Clade Ustilaginomycotina.</title>
        <authorList>
            <person name="Kijpornyongpan T."/>
            <person name="Mondo S.J."/>
            <person name="Barry K."/>
            <person name="Sandor L."/>
            <person name="Lee J."/>
            <person name="Lipzen A."/>
            <person name="Pangilinan J."/>
            <person name="LaButti K."/>
            <person name="Hainaut M."/>
            <person name="Henrissat B."/>
            <person name="Grigoriev I.V."/>
            <person name="Spatafora J.W."/>
            <person name="Aime M.C."/>
        </authorList>
    </citation>
    <scope>NUCLEOTIDE SEQUENCE [LARGE SCALE GENOMIC DNA]</scope>
    <source>
        <strain evidence="3 4">MCA 4718</strain>
    </source>
</reference>
<feature type="compositionally biased region" description="Basic and acidic residues" evidence="1">
    <location>
        <begin position="212"/>
        <end position="223"/>
    </location>
</feature>
<feature type="signal peptide" evidence="2">
    <location>
        <begin position="1"/>
        <end position="23"/>
    </location>
</feature>
<feature type="compositionally biased region" description="Basic and acidic residues" evidence="1">
    <location>
        <begin position="80"/>
        <end position="96"/>
    </location>
</feature>
<evidence type="ECO:0000256" key="2">
    <source>
        <dbReference type="SAM" id="SignalP"/>
    </source>
</evidence>
<feature type="compositionally biased region" description="Basic and acidic residues" evidence="1">
    <location>
        <begin position="234"/>
        <end position="247"/>
    </location>
</feature>
<gene>
    <name evidence="3" type="ORF">BCV69DRAFT_142071</name>
</gene>
<dbReference type="AlphaFoldDB" id="A0A316UBX3"/>
<dbReference type="GeneID" id="37011026"/>
<feature type="region of interest" description="Disordered" evidence="1">
    <location>
        <begin position="32"/>
        <end position="51"/>
    </location>
</feature>
<keyword evidence="2" id="KW-0732">Signal</keyword>
<dbReference type="Proteomes" id="UP000245942">
    <property type="component" value="Unassembled WGS sequence"/>
</dbReference>
<feature type="chain" id="PRO_5016451071" evidence="2">
    <location>
        <begin position="24"/>
        <end position="247"/>
    </location>
</feature>
<evidence type="ECO:0000256" key="1">
    <source>
        <dbReference type="SAM" id="MobiDB-lite"/>
    </source>
</evidence>